<evidence type="ECO:0000313" key="2">
    <source>
        <dbReference type="Proteomes" id="UP000777438"/>
    </source>
</evidence>
<comment type="caution">
    <text evidence="1">The sequence shown here is derived from an EMBL/GenBank/DDBJ whole genome shotgun (WGS) entry which is preliminary data.</text>
</comment>
<keyword evidence="2" id="KW-1185">Reference proteome</keyword>
<name>A0A9P9ATT9_9HYPO</name>
<evidence type="ECO:0000313" key="1">
    <source>
        <dbReference type="EMBL" id="KAH6895571.1"/>
    </source>
</evidence>
<proteinExistence type="predicted"/>
<dbReference type="Proteomes" id="UP000777438">
    <property type="component" value="Unassembled WGS sequence"/>
</dbReference>
<dbReference type="AlphaFoldDB" id="A0A9P9ATT9"/>
<dbReference type="EMBL" id="JAGPYM010000004">
    <property type="protein sequence ID" value="KAH6895571.1"/>
    <property type="molecule type" value="Genomic_DNA"/>
</dbReference>
<accession>A0A9P9ATT9</accession>
<sequence length="283" mass="31592">MLLLSSRLTTTAPHGSPIIVPALRHSPFFFVIFLLRQVKFFQLLRFVRLRPSYVQPGCKCICRTLSRFSIDMGPSDGQRPAPTASLLSLSCCCCTKDVLSLPSRLFAFPQHHRPSGGRGVDFRLPSAAGERAMHHRNPFQGRLCRCGCGRRKQKAGGEGVRVEVFHHVMSRDSFFFFSLSVIHTAQQTRSLVQATTPPWPSSGLITIPFPPHSPITTVFPSDASSAYARQMGDDPATLTPFWAPSPLDTAHTSIPFHSNFFFLRSECYHLGMLLRVVYATTRE</sequence>
<protein>
    <submittedName>
        <fullName evidence="1">Uncharacterized protein</fullName>
    </submittedName>
</protein>
<reference evidence="1 2" key="1">
    <citation type="journal article" date="2021" name="Nat. Commun.">
        <title>Genetic determinants of endophytism in the Arabidopsis root mycobiome.</title>
        <authorList>
            <person name="Mesny F."/>
            <person name="Miyauchi S."/>
            <person name="Thiergart T."/>
            <person name="Pickel B."/>
            <person name="Atanasova L."/>
            <person name="Karlsson M."/>
            <person name="Huettel B."/>
            <person name="Barry K.W."/>
            <person name="Haridas S."/>
            <person name="Chen C."/>
            <person name="Bauer D."/>
            <person name="Andreopoulos W."/>
            <person name="Pangilinan J."/>
            <person name="LaButti K."/>
            <person name="Riley R."/>
            <person name="Lipzen A."/>
            <person name="Clum A."/>
            <person name="Drula E."/>
            <person name="Henrissat B."/>
            <person name="Kohler A."/>
            <person name="Grigoriev I.V."/>
            <person name="Martin F.M."/>
            <person name="Hacquard S."/>
        </authorList>
    </citation>
    <scope>NUCLEOTIDE SEQUENCE [LARGE SCALE GENOMIC DNA]</scope>
    <source>
        <strain evidence="1 2">MPI-CAGE-CH-0241</strain>
    </source>
</reference>
<gene>
    <name evidence="1" type="ORF">B0T10DRAFT_220778</name>
</gene>
<organism evidence="1 2">
    <name type="scientific">Thelonectria olida</name>
    <dbReference type="NCBI Taxonomy" id="1576542"/>
    <lineage>
        <taxon>Eukaryota</taxon>
        <taxon>Fungi</taxon>
        <taxon>Dikarya</taxon>
        <taxon>Ascomycota</taxon>
        <taxon>Pezizomycotina</taxon>
        <taxon>Sordariomycetes</taxon>
        <taxon>Hypocreomycetidae</taxon>
        <taxon>Hypocreales</taxon>
        <taxon>Nectriaceae</taxon>
        <taxon>Thelonectria</taxon>
    </lineage>
</organism>